<dbReference type="InParanoid" id="I3EE67"/>
<comment type="subcellular location">
    <subcellularLocation>
        <location evidence="2">Golgi apparatus membrane</location>
        <topology evidence="2">Single-pass type I membrane protein</topology>
    </subcellularLocation>
</comment>
<comment type="similarity">
    <text evidence="3 9">Belongs to the KISH family.</text>
</comment>
<reference evidence="10" key="1">
    <citation type="submission" date="2011-01" db="EMBL/GenBank/DDBJ databases">
        <title>The Genome Sequence of Nematocida parisii strain ERTm3.</title>
        <authorList>
            <consortium name="The Broad Institute Genome Sequencing Platform"/>
            <consortium name="The Broad Institute Genome Sequencing Center for Infectious Disease"/>
            <person name="Cuomo C."/>
            <person name="Troemel E."/>
            <person name="Young S.K."/>
            <person name="Zeng Q."/>
            <person name="Gargeya S."/>
            <person name="Fitzgerald M."/>
            <person name="Haas B."/>
            <person name="Abouelleil A."/>
            <person name="Alvarado L."/>
            <person name="Arachchi H.M."/>
            <person name="Berlin A."/>
            <person name="Chapman S.B."/>
            <person name="Gearin G."/>
            <person name="Goldberg J."/>
            <person name="Griggs A."/>
            <person name="Gujja S."/>
            <person name="Hansen M."/>
            <person name="Heiman D."/>
            <person name="Howarth C."/>
            <person name="Larimer J."/>
            <person name="Lui A."/>
            <person name="MacDonald P.J.P."/>
            <person name="McCowen C."/>
            <person name="Montmayeur A."/>
            <person name="Murphy C."/>
            <person name="Neiman D."/>
            <person name="Pearson M."/>
            <person name="Priest M."/>
            <person name="Roberts A."/>
            <person name="Saif S."/>
            <person name="Shea T."/>
            <person name="Sisk P."/>
            <person name="Stolte C."/>
            <person name="Sykes S."/>
            <person name="Wortman J."/>
            <person name="Nusbaum C."/>
            <person name="Birren B."/>
        </authorList>
    </citation>
    <scope>NUCLEOTIDE SEQUENCE</scope>
    <source>
        <strain evidence="10">ERTm3</strain>
    </source>
</reference>
<dbReference type="EMBL" id="GL870882">
    <property type="protein sequence ID" value="EIJ87514.1"/>
    <property type="molecule type" value="Genomic_DNA"/>
</dbReference>
<sequence>MTALLNFGAMVRVLLLFTCTTAYLKPFFPQEFKKSLSNREEASFFVRVIAIGTVFGERLSPYISLLCMYFALQSIIGLFI</sequence>
<keyword evidence="7" id="KW-0333">Golgi apparatus</keyword>
<comment type="function">
    <text evidence="1 9">Involved in the early part of the secretory pathway.</text>
</comment>
<keyword evidence="5" id="KW-0732">Signal</keyword>
<evidence type="ECO:0000256" key="7">
    <source>
        <dbReference type="ARBA" id="ARBA00023034"/>
    </source>
</evidence>
<dbReference type="VEuPathDB" id="MicrosporidiaDB:NEQG_02394"/>
<evidence type="ECO:0000256" key="3">
    <source>
        <dbReference type="ARBA" id="ARBA00008961"/>
    </source>
</evidence>
<evidence type="ECO:0000313" key="10">
    <source>
        <dbReference type="EMBL" id="EIJ87514.1"/>
    </source>
</evidence>
<dbReference type="OrthoDB" id="10034655at2759"/>
<dbReference type="HOGENOM" id="CLU_152663_2_1_1"/>
<gene>
    <name evidence="10" type="ORF">NEQG_02394</name>
</gene>
<organism evidence="10 11">
    <name type="scientific">Nematocida parisii (strain ERTm3)</name>
    <name type="common">Nematode killer fungus</name>
    <dbReference type="NCBI Taxonomy" id="935791"/>
    <lineage>
        <taxon>Eukaryota</taxon>
        <taxon>Fungi</taxon>
        <taxon>Fungi incertae sedis</taxon>
        <taxon>Microsporidia</taxon>
        <taxon>Nematocida</taxon>
    </lineage>
</organism>
<evidence type="ECO:0000256" key="1">
    <source>
        <dbReference type="ARBA" id="ARBA00002154"/>
    </source>
</evidence>
<dbReference type="Proteomes" id="UP000002872">
    <property type="component" value="Unassembled WGS sequence"/>
</dbReference>
<feature type="transmembrane region" description="Helical" evidence="9">
    <location>
        <begin position="62"/>
        <end position="79"/>
    </location>
</feature>
<evidence type="ECO:0000313" key="11">
    <source>
        <dbReference type="Proteomes" id="UP000002872"/>
    </source>
</evidence>
<dbReference type="InterPro" id="IPR009653">
    <property type="entry name" value="Ksh1"/>
</dbReference>
<evidence type="ECO:0000256" key="6">
    <source>
        <dbReference type="ARBA" id="ARBA00022989"/>
    </source>
</evidence>
<evidence type="ECO:0000256" key="2">
    <source>
        <dbReference type="ARBA" id="ARBA00004614"/>
    </source>
</evidence>
<dbReference type="AlphaFoldDB" id="I3EE67"/>
<accession>I3EE67</accession>
<evidence type="ECO:0000256" key="4">
    <source>
        <dbReference type="ARBA" id="ARBA00022692"/>
    </source>
</evidence>
<protein>
    <recommendedName>
        <fullName evidence="9">Protein kish</fullName>
    </recommendedName>
</protein>
<keyword evidence="6 9" id="KW-1133">Transmembrane helix</keyword>
<dbReference type="FunCoup" id="I3EE67">
    <property type="interactions" value="76"/>
</dbReference>
<dbReference type="OMA" id="ICSCTYV"/>
<keyword evidence="11" id="KW-1185">Reference proteome</keyword>
<dbReference type="GO" id="GO:0000139">
    <property type="term" value="C:Golgi membrane"/>
    <property type="evidence" value="ECO:0007669"/>
    <property type="project" value="UniProtKB-SubCell"/>
</dbReference>
<evidence type="ECO:0000256" key="9">
    <source>
        <dbReference type="RuleBase" id="RU910717"/>
    </source>
</evidence>
<evidence type="ECO:0000256" key="8">
    <source>
        <dbReference type="ARBA" id="ARBA00023136"/>
    </source>
</evidence>
<proteinExistence type="inferred from homology"/>
<name>I3EE67_NEMP3</name>
<keyword evidence="4 9" id="KW-0812">Transmembrane</keyword>
<keyword evidence="8 9" id="KW-0472">Membrane</keyword>
<dbReference type="STRING" id="935791.I3EE67"/>
<evidence type="ECO:0000256" key="5">
    <source>
        <dbReference type="ARBA" id="ARBA00022729"/>
    </source>
</evidence>
<dbReference type="Pfam" id="PF06842">
    <property type="entry name" value="DUF1242"/>
    <property type="match status" value="1"/>
</dbReference>